<sequence>MEEDLAAWTASELRSIADARPERRLGADLVRARRGVYLSHGAWQSATSDARYSARIAASALTLSSPIYSHESALRLLGLPSLRPWPTEIHLISERRSGGRSQDDVRRHCLGLELAPVVEVGELTCTSPARTALDIALSRSFLEGVVVADAAFARDPGTRPEFVAIIGAMKAGTRGLAKAMRVLDFADERCESPGESISRVEIVRLGFQAPELQTEIRDRGSLIGRLDFHWPSVGVGGEFDGRTKYLDARMTQGRTASEIVVAGKDRENRLRRHLTGFARWNMAELRDTPLFTRILVEAGVPRLARGR</sequence>
<dbReference type="OrthoDB" id="5517693at2"/>
<protein>
    <recommendedName>
        <fullName evidence="3">AbiEi antitoxin C-terminal domain-containing protein</fullName>
    </recommendedName>
</protein>
<organism evidence="1 2">
    <name type="scientific">Naasia lichenicola</name>
    <dbReference type="NCBI Taxonomy" id="2565933"/>
    <lineage>
        <taxon>Bacteria</taxon>
        <taxon>Bacillati</taxon>
        <taxon>Actinomycetota</taxon>
        <taxon>Actinomycetes</taxon>
        <taxon>Micrococcales</taxon>
        <taxon>Microbacteriaceae</taxon>
        <taxon>Naasia</taxon>
    </lineage>
</organism>
<keyword evidence="2" id="KW-1185">Reference proteome</keyword>
<dbReference type="AlphaFoldDB" id="A0A4S4FHX3"/>
<dbReference type="RefSeq" id="WP_136428030.1">
    <property type="nucleotide sequence ID" value="NZ_SSSM01000005.1"/>
</dbReference>
<comment type="caution">
    <text evidence="1">The sequence shown here is derived from an EMBL/GenBank/DDBJ whole genome shotgun (WGS) entry which is preliminary data.</text>
</comment>
<reference evidence="1 2" key="1">
    <citation type="submission" date="2019-04" db="EMBL/GenBank/DDBJ databases">
        <authorList>
            <person name="Jiang L."/>
        </authorList>
    </citation>
    <scope>NUCLEOTIDE SEQUENCE [LARGE SCALE GENOMIC DNA]</scope>
    <source>
        <strain evidence="1 2">YIM 131853</strain>
    </source>
</reference>
<proteinExistence type="predicted"/>
<evidence type="ECO:0008006" key="3">
    <source>
        <dbReference type="Google" id="ProtNLM"/>
    </source>
</evidence>
<dbReference type="EMBL" id="SSSM01000005">
    <property type="protein sequence ID" value="THG29701.1"/>
    <property type="molecule type" value="Genomic_DNA"/>
</dbReference>
<dbReference type="Proteomes" id="UP000309133">
    <property type="component" value="Unassembled WGS sequence"/>
</dbReference>
<gene>
    <name evidence="1" type="ORF">E6C64_13620</name>
</gene>
<name>A0A4S4FHX3_9MICO</name>
<evidence type="ECO:0000313" key="2">
    <source>
        <dbReference type="Proteomes" id="UP000309133"/>
    </source>
</evidence>
<accession>A0A4S4FHX3</accession>
<evidence type="ECO:0000313" key="1">
    <source>
        <dbReference type="EMBL" id="THG29701.1"/>
    </source>
</evidence>